<accession>A0A5S4TN52</accession>
<dbReference type="Proteomes" id="UP000325300">
    <property type="component" value="Unassembled WGS sequence"/>
</dbReference>
<proteinExistence type="predicted"/>
<evidence type="ECO:0000313" key="1">
    <source>
        <dbReference type="EMBL" id="TYK95745.1"/>
    </source>
</evidence>
<evidence type="ECO:0000313" key="2">
    <source>
        <dbReference type="Proteomes" id="UP000325300"/>
    </source>
</evidence>
<gene>
    <name evidence="1" type="ORF">E0F67_01430</name>
</gene>
<dbReference type="AlphaFoldDB" id="A0A5S4TN52"/>
<protein>
    <submittedName>
        <fullName evidence="1">Phosphate ABC transporter ATPase</fullName>
    </submittedName>
</protein>
<reference evidence="1 2" key="1">
    <citation type="submission" date="2019-02" db="EMBL/GenBank/DDBJ databases">
        <title>Novel genomic isolates of S. pyogenes and S. dysgalactiae subsp. equisimilis associated to necrotising fasciitis (NSTI).</title>
        <authorList>
            <person name="Barrantes I."/>
        </authorList>
    </citation>
    <scope>NUCLEOTIDE SEQUENCE [LARGE SCALE GENOMIC DNA]</scope>
    <source>
        <strain evidence="1 2">SPY5003</strain>
    </source>
</reference>
<sequence length="272" mass="31447">MKLVIWQNTYSLQWDGTYHFALESYPMIQDWELEKIAAFCHYERMNHREPQIICKDQVIVTKINQYLKHNNRKPPFTPSHKKVASTYDVSGKAVYGDWLSHTCTVETAIAVFKSGKLLSAVKAFNRPAEELVKDSRNAAGDPADYFNYVMLGWSNTTSGYRLAMERLIGHLPNDRELNELFIPGVSFHFSYEEVLAQEHYLFDGYHPAKVKNHLSLDALKACIIPLDQASLFEAIIPEVLKARCFYLPYHQEGLIEWTDSVYRFLVNLEMAD</sequence>
<comment type="caution">
    <text evidence="1">The sequence shown here is derived from an EMBL/GenBank/DDBJ whole genome shotgun (WGS) entry which is preliminary data.</text>
</comment>
<dbReference type="EMBL" id="SJLI01000001">
    <property type="protein sequence ID" value="TYK95745.1"/>
    <property type="molecule type" value="Genomic_DNA"/>
</dbReference>
<dbReference type="RefSeq" id="WP_011888965.1">
    <property type="nucleotide sequence ID" value="NZ_BTGW01000004.1"/>
</dbReference>
<name>A0A5S4TN52_STRPY</name>
<organism evidence="1 2">
    <name type="scientific">Streptococcus pyogenes</name>
    <dbReference type="NCBI Taxonomy" id="1314"/>
    <lineage>
        <taxon>Bacteria</taxon>
        <taxon>Bacillati</taxon>
        <taxon>Bacillota</taxon>
        <taxon>Bacilli</taxon>
        <taxon>Lactobacillales</taxon>
        <taxon>Streptococcaceae</taxon>
        <taxon>Streptococcus</taxon>
    </lineage>
</organism>